<dbReference type="EMBL" id="CP043494">
    <property type="protein sequence ID" value="WNG47105.1"/>
    <property type="molecule type" value="Genomic_DNA"/>
</dbReference>
<organism evidence="5 6">
    <name type="scientific">Archangium minus</name>
    <dbReference type="NCBI Taxonomy" id="83450"/>
    <lineage>
        <taxon>Bacteria</taxon>
        <taxon>Pseudomonadati</taxon>
        <taxon>Myxococcota</taxon>
        <taxon>Myxococcia</taxon>
        <taxon>Myxococcales</taxon>
        <taxon>Cystobacterineae</taxon>
        <taxon>Archangiaceae</taxon>
        <taxon>Archangium</taxon>
    </lineage>
</organism>
<evidence type="ECO:0000256" key="1">
    <source>
        <dbReference type="ARBA" id="ARBA00023015"/>
    </source>
</evidence>
<dbReference type="PANTHER" id="PTHR42756">
    <property type="entry name" value="TRANSCRIPTIONAL REGULATOR, MARR"/>
    <property type="match status" value="1"/>
</dbReference>
<protein>
    <submittedName>
        <fullName evidence="5">MarR family transcriptional regulator</fullName>
    </submittedName>
</protein>
<dbReference type="InterPro" id="IPR036390">
    <property type="entry name" value="WH_DNA-bd_sf"/>
</dbReference>
<dbReference type="Proteomes" id="UP001611383">
    <property type="component" value="Chromosome"/>
</dbReference>
<dbReference type="PANTHER" id="PTHR42756:SF1">
    <property type="entry name" value="TRANSCRIPTIONAL REPRESSOR OF EMRAB OPERON"/>
    <property type="match status" value="1"/>
</dbReference>
<dbReference type="Pfam" id="PF12802">
    <property type="entry name" value="MarR_2"/>
    <property type="match status" value="1"/>
</dbReference>
<keyword evidence="6" id="KW-1185">Reference proteome</keyword>
<evidence type="ECO:0000313" key="6">
    <source>
        <dbReference type="Proteomes" id="UP001611383"/>
    </source>
</evidence>
<dbReference type="SUPFAM" id="SSF46785">
    <property type="entry name" value="Winged helix' DNA-binding domain"/>
    <property type="match status" value="1"/>
</dbReference>
<name>A0ABY9WTW4_9BACT</name>
<evidence type="ECO:0000256" key="3">
    <source>
        <dbReference type="ARBA" id="ARBA00023163"/>
    </source>
</evidence>
<dbReference type="RefSeq" id="WP_395824323.1">
    <property type="nucleotide sequence ID" value="NZ_CP043494.1"/>
</dbReference>
<gene>
    <name evidence="5" type="ORF">F0U60_25490</name>
</gene>
<keyword evidence="1" id="KW-0805">Transcription regulation</keyword>
<keyword evidence="3" id="KW-0804">Transcription</keyword>
<reference evidence="5 6" key="1">
    <citation type="submission" date="2019-08" db="EMBL/GenBank/DDBJ databases">
        <title>Archangium and Cystobacter genomes.</title>
        <authorList>
            <person name="Chen I.-C.K."/>
            <person name="Wielgoss S."/>
        </authorList>
    </citation>
    <scope>NUCLEOTIDE SEQUENCE [LARGE SCALE GENOMIC DNA]</scope>
    <source>
        <strain evidence="5 6">Cbm 6</strain>
    </source>
</reference>
<sequence length="145" mass="15962">MGTKLEGRQSAGHLTTRAARLFIRAIDVRLKKLGLSSGQLPVFFALSSGEEMSQKELVEFAAIEQPTMAATLTRMERDGLVERQPDPRDGRGSLIRLTPLAMKKTRDVMATIQTSNAEALAGFSDAEKELYLGMLRRIIANLEAD</sequence>
<evidence type="ECO:0000259" key="4">
    <source>
        <dbReference type="PROSITE" id="PS50995"/>
    </source>
</evidence>
<keyword evidence="2" id="KW-0238">DNA-binding</keyword>
<evidence type="ECO:0000256" key="2">
    <source>
        <dbReference type="ARBA" id="ARBA00023125"/>
    </source>
</evidence>
<dbReference type="Gene3D" id="1.10.10.10">
    <property type="entry name" value="Winged helix-like DNA-binding domain superfamily/Winged helix DNA-binding domain"/>
    <property type="match status" value="1"/>
</dbReference>
<dbReference type="PROSITE" id="PS50995">
    <property type="entry name" value="HTH_MARR_2"/>
    <property type="match status" value="1"/>
</dbReference>
<proteinExistence type="predicted"/>
<dbReference type="InterPro" id="IPR036388">
    <property type="entry name" value="WH-like_DNA-bd_sf"/>
</dbReference>
<dbReference type="SMART" id="SM00347">
    <property type="entry name" value="HTH_MARR"/>
    <property type="match status" value="1"/>
</dbReference>
<evidence type="ECO:0000313" key="5">
    <source>
        <dbReference type="EMBL" id="WNG47105.1"/>
    </source>
</evidence>
<dbReference type="InterPro" id="IPR000835">
    <property type="entry name" value="HTH_MarR-typ"/>
</dbReference>
<accession>A0ABY9WTW4</accession>
<dbReference type="PRINTS" id="PR00598">
    <property type="entry name" value="HTHMARR"/>
</dbReference>
<feature type="domain" description="HTH marR-type" evidence="4">
    <location>
        <begin position="8"/>
        <end position="140"/>
    </location>
</feature>